<evidence type="ECO:0000313" key="2">
    <source>
        <dbReference type="EMBL" id="MBH9576953.1"/>
    </source>
</evidence>
<protein>
    <submittedName>
        <fullName evidence="2">Addiction module protein</fullName>
    </submittedName>
</protein>
<proteinExistence type="predicted"/>
<name>A0A931J1E6_9BURK</name>
<evidence type="ECO:0000313" key="3">
    <source>
        <dbReference type="Proteomes" id="UP000613266"/>
    </source>
</evidence>
<reference evidence="2" key="1">
    <citation type="submission" date="2020-12" db="EMBL/GenBank/DDBJ databases">
        <title>The genome sequence of Inhella sp. 1Y17.</title>
        <authorList>
            <person name="Liu Y."/>
        </authorList>
    </citation>
    <scope>NUCLEOTIDE SEQUENCE</scope>
    <source>
        <strain evidence="2">1Y17</strain>
    </source>
</reference>
<dbReference type="RefSeq" id="WP_198110973.1">
    <property type="nucleotide sequence ID" value="NZ_JAEDAK010000005.1"/>
</dbReference>
<dbReference type="Proteomes" id="UP000613266">
    <property type="component" value="Unassembled WGS sequence"/>
</dbReference>
<keyword evidence="3" id="KW-1185">Reference proteome</keyword>
<accession>A0A931J1E6</accession>
<comment type="caution">
    <text evidence="2">The sequence shown here is derived from an EMBL/GenBank/DDBJ whole genome shotgun (WGS) entry which is preliminary data.</text>
</comment>
<organism evidence="2 3">
    <name type="scientific">Inhella proteolytica</name>
    <dbReference type="NCBI Taxonomy" id="2795029"/>
    <lineage>
        <taxon>Bacteria</taxon>
        <taxon>Pseudomonadati</taxon>
        <taxon>Pseudomonadota</taxon>
        <taxon>Betaproteobacteria</taxon>
        <taxon>Burkholderiales</taxon>
        <taxon>Sphaerotilaceae</taxon>
        <taxon>Inhella</taxon>
    </lineage>
</organism>
<dbReference type="AlphaFoldDB" id="A0A931J1E6"/>
<dbReference type="InterPro" id="IPR013406">
    <property type="entry name" value="CHP02574_addiction_mod"/>
</dbReference>
<evidence type="ECO:0000256" key="1">
    <source>
        <dbReference type="SAM" id="MobiDB-lite"/>
    </source>
</evidence>
<sequence>MSRWQKAPPALQRGASCPQRKGRHQGGARSAGFKHWTGHCQGGPAAAAAACTAAQCGQRAELQRRLAAHEREPTRVVPWEAVRVALGLSTTEAASR</sequence>
<gene>
    <name evidence="2" type="ORF">I7X39_08545</name>
</gene>
<feature type="region of interest" description="Disordered" evidence="1">
    <location>
        <begin position="1"/>
        <end position="35"/>
    </location>
</feature>
<dbReference type="Pfam" id="PF09720">
    <property type="entry name" value="Unstab_antitox"/>
    <property type="match status" value="1"/>
</dbReference>
<dbReference type="EMBL" id="JAEDAK010000005">
    <property type="protein sequence ID" value="MBH9576953.1"/>
    <property type="molecule type" value="Genomic_DNA"/>
</dbReference>